<dbReference type="Proteomes" id="UP000649617">
    <property type="component" value="Unassembled WGS sequence"/>
</dbReference>
<feature type="non-terminal residue" evidence="2">
    <location>
        <position position="1"/>
    </location>
</feature>
<dbReference type="AlphaFoldDB" id="A0A812XXG8"/>
<organism evidence="2 3">
    <name type="scientific">Symbiodinium pilosum</name>
    <name type="common">Dinoflagellate</name>
    <dbReference type="NCBI Taxonomy" id="2952"/>
    <lineage>
        <taxon>Eukaryota</taxon>
        <taxon>Sar</taxon>
        <taxon>Alveolata</taxon>
        <taxon>Dinophyceae</taxon>
        <taxon>Suessiales</taxon>
        <taxon>Symbiodiniaceae</taxon>
        <taxon>Symbiodinium</taxon>
    </lineage>
</organism>
<evidence type="ECO:0000313" key="3">
    <source>
        <dbReference type="Proteomes" id="UP000649617"/>
    </source>
</evidence>
<evidence type="ECO:0000313" key="2">
    <source>
        <dbReference type="EMBL" id="CAE7752438.1"/>
    </source>
</evidence>
<dbReference type="OrthoDB" id="10564457at2759"/>
<keyword evidence="1" id="KW-0472">Membrane</keyword>
<protein>
    <submittedName>
        <fullName evidence="2">ACP5 protein</fullName>
    </submittedName>
</protein>
<proteinExistence type="predicted"/>
<dbReference type="EMBL" id="CAJNIZ010046615">
    <property type="protein sequence ID" value="CAE7752438.1"/>
    <property type="molecule type" value="Genomic_DNA"/>
</dbReference>
<feature type="transmembrane region" description="Helical" evidence="1">
    <location>
        <begin position="79"/>
        <end position="99"/>
    </location>
</feature>
<keyword evidence="1" id="KW-1133">Transmembrane helix</keyword>
<reference evidence="2" key="1">
    <citation type="submission" date="2021-02" db="EMBL/GenBank/DDBJ databases">
        <authorList>
            <person name="Dougan E. K."/>
            <person name="Rhodes N."/>
            <person name="Thang M."/>
            <person name="Chan C."/>
        </authorList>
    </citation>
    <scope>NUCLEOTIDE SEQUENCE</scope>
</reference>
<accession>A0A812XXG8</accession>
<comment type="caution">
    <text evidence="2">The sequence shown here is derived from an EMBL/GenBank/DDBJ whole genome shotgun (WGS) entry which is preliminary data.</text>
</comment>
<feature type="transmembrane region" description="Helical" evidence="1">
    <location>
        <begin position="219"/>
        <end position="242"/>
    </location>
</feature>
<name>A0A812XXG8_SYMPI</name>
<gene>
    <name evidence="2" type="primary">ACP5</name>
    <name evidence="2" type="ORF">SPIL2461_LOCUS21806</name>
</gene>
<evidence type="ECO:0000256" key="1">
    <source>
        <dbReference type="SAM" id="Phobius"/>
    </source>
</evidence>
<keyword evidence="3" id="KW-1185">Reference proteome</keyword>
<feature type="transmembrane region" description="Helical" evidence="1">
    <location>
        <begin position="132"/>
        <end position="153"/>
    </location>
</feature>
<sequence>MDAQLSADASKLKAKEKKEWFCWWHAKAVCQGFGLRQNILTLLIAVASLAEIIHMEHIRGWKTNDSSNSLLHLRGNLRFRAFLVFRVACFMICLGWSLVARWTKWLEEGEPDGEDEDDARTRRKNALHAKAWTVQLALICTKVVLSVLVWLSYNVLVLHRMKVPYQKLGPLEYLNQQFSLVFMVAFFIIMNIHPLTFHNSLIFLPVAGIFMLFRDCTPLYVSGVGRVVFMCTAVLTSILAYLGEQSSRALFKSKKKVKDSAKRIEGILQTLMPAEVLETLHKLGPGNTPSHHYNQ</sequence>
<feature type="transmembrane region" description="Helical" evidence="1">
    <location>
        <begin position="173"/>
        <end position="190"/>
    </location>
</feature>
<keyword evidence="1" id="KW-0812">Transmembrane</keyword>